<reference evidence="1" key="1">
    <citation type="submission" date="2014-11" db="EMBL/GenBank/DDBJ databases">
        <authorList>
            <person name="Amaro Gonzalez C."/>
        </authorList>
    </citation>
    <scope>NUCLEOTIDE SEQUENCE</scope>
</reference>
<organism evidence="1">
    <name type="scientific">Anguilla anguilla</name>
    <name type="common">European freshwater eel</name>
    <name type="synonym">Muraena anguilla</name>
    <dbReference type="NCBI Taxonomy" id="7936"/>
    <lineage>
        <taxon>Eukaryota</taxon>
        <taxon>Metazoa</taxon>
        <taxon>Chordata</taxon>
        <taxon>Craniata</taxon>
        <taxon>Vertebrata</taxon>
        <taxon>Euteleostomi</taxon>
        <taxon>Actinopterygii</taxon>
        <taxon>Neopterygii</taxon>
        <taxon>Teleostei</taxon>
        <taxon>Anguilliformes</taxon>
        <taxon>Anguillidae</taxon>
        <taxon>Anguilla</taxon>
    </lineage>
</organism>
<dbReference type="EMBL" id="GBXM01070936">
    <property type="protein sequence ID" value="JAH37641.1"/>
    <property type="molecule type" value="Transcribed_RNA"/>
</dbReference>
<protein>
    <submittedName>
        <fullName evidence="1">Uncharacterized protein</fullName>
    </submittedName>
</protein>
<accession>A0A0E9S8N5</accession>
<proteinExistence type="predicted"/>
<sequence length="31" mass="3493">MLPKATVDERAFYLTYLGALSPDQDSFTLQT</sequence>
<evidence type="ECO:0000313" key="1">
    <source>
        <dbReference type="EMBL" id="JAH37641.1"/>
    </source>
</evidence>
<reference evidence="1" key="2">
    <citation type="journal article" date="2015" name="Fish Shellfish Immunol.">
        <title>Early steps in the European eel (Anguilla anguilla)-Vibrio vulnificus interaction in the gills: Role of the RtxA13 toxin.</title>
        <authorList>
            <person name="Callol A."/>
            <person name="Pajuelo D."/>
            <person name="Ebbesson L."/>
            <person name="Teles M."/>
            <person name="MacKenzie S."/>
            <person name="Amaro C."/>
        </authorList>
    </citation>
    <scope>NUCLEOTIDE SEQUENCE</scope>
</reference>
<name>A0A0E9S8N5_ANGAN</name>
<dbReference type="AlphaFoldDB" id="A0A0E9S8N5"/>